<evidence type="ECO:0000256" key="1">
    <source>
        <dbReference type="SAM" id="MobiDB-lite"/>
    </source>
</evidence>
<dbReference type="OrthoDB" id="3540210at2759"/>
<feature type="region of interest" description="Disordered" evidence="1">
    <location>
        <begin position="688"/>
        <end position="721"/>
    </location>
</feature>
<comment type="caution">
    <text evidence="3">The sequence shown here is derived from an EMBL/GenBank/DDBJ whole genome shotgun (WGS) entry which is preliminary data.</text>
</comment>
<keyword evidence="4" id="KW-1185">Reference proteome</keyword>
<evidence type="ECO:0000256" key="2">
    <source>
        <dbReference type="SAM" id="Phobius"/>
    </source>
</evidence>
<dbReference type="Proteomes" id="UP000297716">
    <property type="component" value="Unassembled WGS sequence"/>
</dbReference>
<accession>A0A4Z0Z679</accession>
<reference evidence="3 4" key="1">
    <citation type="submission" date="2019-03" db="EMBL/GenBank/DDBJ databases">
        <title>Draft genome sequence of Xylaria hypoxylon DSM 108379, a ubiquitous saprotrophic-parasitic fungi on hardwood.</title>
        <authorList>
            <person name="Buettner E."/>
            <person name="Leonhardt S."/>
            <person name="Gebauer A.M."/>
            <person name="Liers C."/>
            <person name="Hofrichter M."/>
            <person name="Kellner H."/>
        </authorList>
    </citation>
    <scope>NUCLEOTIDE SEQUENCE [LARGE SCALE GENOMIC DNA]</scope>
    <source>
        <strain evidence="3 4">DSM 108379</strain>
    </source>
</reference>
<evidence type="ECO:0000313" key="4">
    <source>
        <dbReference type="Proteomes" id="UP000297716"/>
    </source>
</evidence>
<sequence>MADAFFSGSIDDPSSYKVHLGIWTNWSRGPVFGATLTVDRRQGSLLISFTAFFVTVVASRFWRIICLILHRKLSSAENRDALHHQRQAIFRNSSSSGSGLWSLMQISWAWPSGFSSSISTAIGNEVLIDGTNCGYIDIPSLDVLDVQRVLEPWQSKITNNAAGYAQQVYSPNRTGVFGNTVFVKKRLNTISNSEAPCPFKDNDQSILYRVVTHCAPLDTEGRSEPTEHLGISNYTGYKYGPSTFTENSNYTLIIRDTYSQNIAQTNGFAFSGYGLELTYSLTVDGTSTAGTFQPEPDLQRSDADIYMFFLSGNGVVTNAPLNDPWYRSNIQSKYNRSSFGSDGSSPIYNTETVYQPAEAASPLGCTLQIQVCKGTVANNNSCGPLASLNDGLFGALPFFDIDPEDFSKYDTMDKIIEAYSSNNEASRFLWFLQILQNYPAQIAGPAQQLGSQSLASYTSLTAQIQGPLPDDQWKLDVSNWWNITLALIQASFVDTANGPTDPNVAIIKTNATNSGQKSLCQNQKIVSTSYISVSLFGLYFTYITGSLIIIASFVLEPLLSYVQKRWKKREYENLEWMTNQTLQLQRLAYEESGQGEWSKCLDSIPVTASDQELSPLNLTDPEHPRLRHPQSPRFSKEIPFSFAFGEEHGDVFNGQGEGGLQEEEEYQDVQVSPLEFDQELTEEPRMEYGTGESHVDDSHGTFFTSNPGSPVRGDQFADDLDHSPADLATMVMDTGTRIATLPEASR</sequence>
<organism evidence="3 4">
    <name type="scientific">Xylaria hypoxylon</name>
    <dbReference type="NCBI Taxonomy" id="37992"/>
    <lineage>
        <taxon>Eukaryota</taxon>
        <taxon>Fungi</taxon>
        <taxon>Dikarya</taxon>
        <taxon>Ascomycota</taxon>
        <taxon>Pezizomycotina</taxon>
        <taxon>Sordariomycetes</taxon>
        <taxon>Xylariomycetidae</taxon>
        <taxon>Xylariales</taxon>
        <taxon>Xylariaceae</taxon>
        <taxon>Xylaria</taxon>
    </lineage>
</organism>
<dbReference type="AlphaFoldDB" id="A0A4Z0Z679"/>
<keyword evidence="2" id="KW-0472">Membrane</keyword>
<gene>
    <name evidence="3" type="ORF">E0Z10_g3891</name>
</gene>
<feature type="transmembrane region" description="Helical" evidence="2">
    <location>
        <begin position="530"/>
        <end position="559"/>
    </location>
</feature>
<proteinExistence type="predicted"/>
<keyword evidence="2" id="KW-0812">Transmembrane</keyword>
<name>A0A4Z0Z679_9PEZI</name>
<dbReference type="EMBL" id="SKBN01000057">
    <property type="protein sequence ID" value="TGJ84886.1"/>
    <property type="molecule type" value="Genomic_DNA"/>
</dbReference>
<keyword evidence="2" id="KW-1133">Transmembrane helix</keyword>
<evidence type="ECO:0000313" key="3">
    <source>
        <dbReference type="EMBL" id="TGJ84886.1"/>
    </source>
</evidence>
<protein>
    <submittedName>
        <fullName evidence="3">Uncharacterized protein</fullName>
    </submittedName>
</protein>